<dbReference type="InterPro" id="IPR006121">
    <property type="entry name" value="HMA_dom"/>
</dbReference>
<dbReference type="AlphaFoldDB" id="A0A1I3RBT3"/>
<keyword evidence="1" id="KW-0732">Signal</keyword>
<dbReference type="CDD" id="cd00371">
    <property type="entry name" value="HMA"/>
    <property type="match status" value="1"/>
</dbReference>
<keyword evidence="4" id="KW-1185">Reference proteome</keyword>
<gene>
    <name evidence="3" type="ORF">SAMN05421753_12065</name>
</gene>
<feature type="chain" id="PRO_5011510057" evidence="1">
    <location>
        <begin position="28"/>
        <end position="113"/>
    </location>
</feature>
<evidence type="ECO:0000313" key="3">
    <source>
        <dbReference type="EMBL" id="SFJ43262.1"/>
    </source>
</evidence>
<feature type="domain" description="HMA" evidence="2">
    <location>
        <begin position="31"/>
        <end position="98"/>
    </location>
</feature>
<name>A0A1I3RBT3_9PLAN</name>
<dbReference type="PROSITE" id="PS50846">
    <property type="entry name" value="HMA_2"/>
    <property type="match status" value="1"/>
</dbReference>
<dbReference type="InterPro" id="IPR036163">
    <property type="entry name" value="HMA_dom_sf"/>
</dbReference>
<evidence type="ECO:0000256" key="1">
    <source>
        <dbReference type="SAM" id="SignalP"/>
    </source>
</evidence>
<dbReference type="Pfam" id="PF00403">
    <property type="entry name" value="HMA"/>
    <property type="match status" value="1"/>
</dbReference>
<protein>
    <submittedName>
        <fullName evidence="3">Heavy-metal-associated domain-containing protein</fullName>
    </submittedName>
</protein>
<organism evidence="3 4">
    <name type="scientific">Planctomicrobium piriforme</name>
    <dbReference type="NCBI Taxonomy" id="1576369"/>
    <lineage>
        <taxon>Bacteria</taxon>
        <taxon>Pseudomonadati</taxon>
        <taxon>Planctomycetota</taxon>
        <taxon>Planctomycetia</taxon>
        <taxon>Planctomycetales</taxon>
        <taxon>Planctomycetaceae</taxon>
        <taxon>Planctomicrobium</taxon>
    </lineage>
</organism>
<dbReference type="STRING" id="1576369.SAMN05421753_12065"/>
<evidence type="ECO:0000259" key="2">
    <source>
        <dbReference type="PROSITE" id="PS50846"/>
    </source>
</evidence>
<dbReference type="Gene3D" id="3.30.70.100">
    <property type="match status" value="1"/>
</dbReference>
<reference evidence="4" key="1">
    <citation type="submission" date="2016-10" db="EMBL/GenBank/DDBJ databases">
        <authorList>
            <person name="Varghese N."/>
            <person name="Submissions S."/>
        </authorList>
    </citation>
    <scope>NUCLEOTIDE SEQUENCE [LARGE SCALE GENOMIC DNA]</scope>
    <source>
        <strain evidence="4">DSM 26348</strain>
    </source>
</reference>
<sequence>MTLHLSRSMALGTAMLVIAATVSPAFAAPPSNQTVVTTGEMCGGCVKRIHAKLDGYPGIAKVECDVKSQTITLTPAANTVLSPMKLWEALDVIGKTPVKLEGPSGTFTAKPES</sequence>
<evidence type="ECO:0000313" key="4">
    <source>
        <dbReference type="Proteomes" id="UP000199518"/>
    </source>
</evidence>
<dbReference type="EMBL" id="FOQD01000020">
    <property type="protein sequence ID" value="SFJ43262.1"/>
    <property type="molecule type" value="Genomic_DNA"/>
</dbReference>
<dbReference type="GO" id="GO:0046872">
    <property type="term" value="F:metal ion binding"/>
    <property type="evidence" value="ECO:0007669"/>
    <property type="project" value="InterPro"/>
</dbReference>
<dbReference type="Proteomes" id="UP000199518">
    <property type="component" value="Unassembled WGS sequence"/>
</dbReference>
<accession>A0A1I3RBT3</accession>
<feature type="signal peptide" evidence="1">
    <location>
        <begin position="1"/>
        <end position="27"/>
    </location>
</feature>
<dbReference type="SUPFAM" id="SSF55008">
    <property type="entry name" value="HMA, heavy metal-associated domain"/>
    <property type="match status" value="1"/>
</dbReference>
<dbReference type="RefSeq" id="WP_217647180.1">
    <property type="nucleotide sequence ID" value="NZ_FOQD01000020.1"/>
</dbReference>
<proteinExistence type="predicted"/>